<dbReference type="Proteomes" id="UP000019149">
    <property type="component" value="Unassembled WGS sequence"/>
</dbReference>
<gene>
    <name evidence="1" type="ORF">EGR_10963</name>
</gene>
<protein>
    <submittedName>
        <fullName evidence="1">Uncharacterized protein</fullName>
    </submittedName>
</protein>
<evidence type="ECO:0000313" key="2">
    <source>
        <dbReference type="Proteomes" id="UP000019149"/>
    </source>
</evidence>
<proteinExistence type="predicted"/>
<reference evidence="1 2" key="1">
    <citation type="journal article" date="2013" name="Nat. Genet.">
        <title>The genome of the hydatid tapeworm Echinococcus granulosus.</title>
        <authorList>
            <person name="Zheng H."/>
            <person name="Zhang W."/>
            <person name="Zhang L."/>
            <person name="Zhang Z."/>
            <person name="Li J."/>
            <person name="Lu G."/>
            <person name="Zhu Y."/>
            <person name="Wang Y."/>
            <person name="Huang Y."/>
            <person name="Liu J."/>
            <person name="Kang H."/>
            <person name="Chen J."/>
            <person name="Wang L."/>
            <person name="Chen A."/>
            <person name="Yu S."/>
            <person name="Gao Z."/>
            <person name="Jin L."/>
            <person name="Gu W."/>
            <person name="Wang Z."/>
            <person name="Zhao L."/>
            <person name="Shi B."/>
            <person name="Wen H."/>
            <person name="Lin R."/>
            <person name="Jones M.K."/>
            <person name="Brejova B."/>
            <person name="Vinar T."/>
            <person name="Zhao G."/>
            <person name="McManus D.P."/>
            <person name="Chen Z."/>
            <person name="Zhou Y."/>
            <person name="Wang S."/>
        </authorList>
    </citation>
    <scope>NUCLEOTIDE SEQUENCE [LARGE SCALE GENOMIC DNA]</scope>
</reference>
<organism evidence="1 2">
    <name type="scientific">Echinococcus granulosus</name>
    <name type="common">Hydatid tapeworm</name>
    <dbReference type="NCBI Taxonomy" id="6210"/>
    <lineage>
        <taxon>Eukaryota</taxon>
        <taxon>Metazoa</taxon>
        <taxon>Spiralia</taxon>
        <taxon>Lophotrochozoa</taxon>
        <taxon>Platyhelminthes</taxon>
        <taxon>Cestoda</taxon>
        <taxon>Eucestoda</taxon>
        <taxon>Cyclophyllidea</taxon>
        <taxon>Taeniidae</taxon>
        <taxon>Echinococcus</taxon>
        <taxon>Echinococcus granulosus group</taxon>
    </lineage>
</organism>
<dbReference type="KEGG" id="egl:EGR_10963"/>
<dbReference type="RefSeq" id="XP_024345372.1">
    <property type="nucleotide sequence ID" value="XM_024500212.1"/>
</dbReference>
<dbReference type="GeneID" id="36346678"/>
<evidence type="ECO:0000313" key="1">
    <source>
        <dbReference type="EMBL" id="EUB54176.1"/>
    </source>
</evidence>
<comment type="caution">
    <text evidence="1">The sequence shown here is derived from an EMBL/GenBank/DDBJ whole genome shotgun (WGS) entry which is preliminary data.</text>
</comment>
<keyword evidence="2" id="KW-1185">Reference proteome</keyword>
<name>W6U127_ECHGR</name>
<dbReference type="EMBL" id="APAU02000314">
    <property type="protein sequence ID" value="EUB54176.1"/>
    <property type="molecule type" value="Genomic_DNA"/>
</dbReference>
<accession>W6U127</accession>
<dbReference type="AlphaFoldDB" id="W6U127"/>
<sequence>MSILQPTKSALARLPNSNQLFYRSLQYLIIRLAFFKEAKPDCHTPSYLDGPSNQSVVVLNHGLWKAYQMNYL</sequence>
<dbReference type="CTD" id="36346678"/>